<proteinExistence type="predicted"/>
<dbReference type="InterPro" id="IPR024747">
    <property type="entry name" value="Pyridox_Oxase-rel"/>
</dbReference>
<dbReference type="EMBL" id="OBQI01000003">
    <property type="protein sequence ID" value="SOC49629.1"/>
    <property type="molecule type" value="Genomic_DNA"/>
</dbReference>
<dbReference type="RefSeq" id="WP_176522930.1">
    <property type="nucleotide sequence ID" value="NZ_OBQI01000003.1"/>
</dbReference>
<sequence>MTPAEGERRVDVLDEAECRALLAASSLARVAFTEGAMPAIQPASFGMSGNDLVISSGLDSGMVAGSRGAVLAFEVDDYDVGARTGWSVTVIGPSRLISDPSRVTALDALGIAPWVPATTRCYIALHMTVVRGRRISSLEAIDSGRPPPYTDPAQDPRMPH</sequence>
<accession>A0A285V6E8</accession>
<dbReference type="Gene3D" id="2.30.110.10">
    <property type="entry name" value="Electron Transport, Fmn-binding Protein, Chain A"/>
    <property type="match status" value="1"/>
</dbReference>
<keyword evidence="3" id="KW-1185">Reference proteome</keyword>
<feature type="region of interest" description="Disordered" evidence="1">
    <location>
        <begin position="140"/>
        <end position="160"/>
    </location>
</feature>
<dbReference type="Pfam" id="PF12900">
    <property type="entry name" value="Pyridox_ox_2"/>
    <property type="match status" value="1"/>
</dbReference>
<dbReference type="Proteomes" id="UP000219435">
    <property type="component" value="Unassembled WGS sequence"/>
</dbReference>
<protein>
    <submittedName>
        <fullName evidence="2">Pyridoxamine 5'-phosphate oxidase</fullName>
    </submittedName>
</protein>
<name>A0A285V6E8_9ACTN</name>
<organism evidence="2 3">
    <name type="scientific">Blastococcus aggregatus</name>
    <dbReference type="NCBI Taxonomy" id="38502"/>
    <lineage>
        <taxon>Bacteria</taxon>
        <taxon>Bacillati</taxon>
        <taxon>Actinomycetota</taxon>
        <taxon>Actinomycetes</taxon>
        <taxon>Geodermatophilales</taxon>
        <taxon>Geodermatophilaceae</taxon>
        <taxon>Blastococcus</taxon>
    </lineage>
</organism>
<evidence type="ECO:0000313" key="3">
    <source>
        <dbReference type="Proteomes" id="UP000219435"/>
    </source>
</evidence>
<evidence type="ECO:0000256" key="1">
    <source>
        <dbReference type="SAM" id="MobiDB-lite"/>
    </source>
</evidence>
<evidence type="ECO:0000313" key="2">
    <source>
        <dbReference type="EMBL" id="SOC49629.1"/>
    </source>
</evidence>
<dbReference type="SUPFAM" id="SSF50475">
    <property type="entry name" value="FMN-binding split barrel"/>
    <property type="match status" value="1"/>
</dbReference>
<dbReference type="InterPro" id="IPR012349">
    <property type="entry name" value="Split_barrel_FMN-bd"/>
</dbReference>
<reference evidence="3" key="1">
    <citation type="submission" date="2017-08" db="EMBL/GenBank/DDBJ databases">
        <authorList>
            <person name="Varghese N."/>
            <person name="Submissions S."/>
        </authorList>
    </citation>
    <scope>NUCLEOTIDE SEQUENCE [LARGE SCALE GENOMIC DNA]</scope>
    <source>
        <strain evidence="3">DSM 4725</strain>
    </source>
</reference>
<dbReference type="AlphaFoldDB" id="A0A285V6E8"/>
<gene>
    <name evidence="2" type="ORF">SAMN05660748_2358</name>
</gene>